<dbReference type="PANTHER" id="PTHR43736">
    <property type="entry name" value="ADP-RIBOSE PYROPHOSPHATASE"/>
    <property type="match status" value="1"/>
</dbReference>
<dbReference type="CDD" id="cd02883">
    <property type="entry name" value="NUDIX_Hydrolase"/>
    <property type="match status" value="1"/>
</dbReference>
<dbReference type="Gene3D" id="3.90.79.10">
    <property type="entry name" value="Nucleoside Triphosphate Pyrophosphohydrolase"/>
    <property type="match status" value="1"/>
</dbReference>
<feature type="domain" description="Nudix hydrolase" evidence="3">
    <location>
        <begin position="1"/>
        <end position="135"/>
    </location>
</feature>
<protein>
    <recommendedName>
        <fullName evidence="3">Nudix hydrolase domain-containing protein</fullName>
    </recommendedName>
</protein>
<evidence type="ECO:0000313" key="4">
    <source>
        <dbReference type="EMBL" id="OGG28893.1"/>
    </source>
</evidence>
<dbReference type="PRINTS" id="PR00502">
    <property type="entry name" value="NUDIXFAMILY"/>
</dbReference>
<evidence type="ECO:0000256" key="1">
    <source>
        <dbReference type="ARBA" id="ARBA00022801"/>
    </source>
</evidence>
<dbReference type="Pfam" id="PF00293">
    <property type="entry name" value="NUDIX"/>
    <property type="match status" value="1"/>
</dbReference>
<dbReference type="AlphaFoldDB" id="A0A1F6AWJ4"/>
<dbReference type="PANTHER" id="PTHR43736:SF1">
    <property type="entry name" value="DIHYDRONEOPTERIN TRIPHOSPHATE DIPHOSPHATASE"/>
    <property type="match status" value="1"/>
</dbReference>
<organism evidence="4 5">
    <name type="scientific">Candidatus Gottesmanbacteria bacterium RIFCSPLOWO2_01_FULL_49_10</name>
    <dbReference type="NCBI Taxonomy" id="1798396"/>
    <lineage>
        <taxon>Bacteria</taxon>
        <taxon>Candidatus Gottesmaniibacteriota</taxon>
    </lineage>
</organism>
<evidence type="ECO:0000313" key="5">
    <source>
        <dbReference type="Proteomes" id="UP000176409"/>
    </source>
</evidence>
<dbReference type="Proteomes" id="UP000176409">
    <property type="component" value="Unassembled WGS sequence"/>
</dbReference>
<dbReference type="InterPro" id="IPR020476">
    <property type="entry name" value="Nudix_hydrolase"/>
</dbReference>
<dbReference type="GO" id="GO:0016787">
    <property type="term" value="F:hydrolase activity"/>
    <property type="evidence" value="ECO:0007669"/>
    <property type="project" value="UniProtKB-KW"/>
</dbReference>
<dbReference type="PROSITE" id="PS51462">
    <property type="entry name" value="NUDIX"/>
    <property type="match status" value="1"/>
</dbReference>
<dbReference type="EMBL" id="MFJZ01000065">
    <property type="protein sequence ID" value="OGG28893.1"/>
    <property type="molecule type" value="Genomic_DNA"/>
</dbReference>
<dbReference type="PROSITE" id="PS00893">
    <property type="entry name" value="NUDIX_BOX"/>
    <property type="match status" value="1"/>
</dbReference>
<evidence type="ECO:0000256" key="2">
    <source>
        <dbReference type="RuleBase" id="RU003476"/>
    </source>
</evidence>
<dbReference type="STRING" id="1798396.A2973_05605"/>
<proteinExistence type="inferred from homology"/>
<gene>
    <name evidence="4" type="ORF">A2973_05605</name>
</gene>
<reference evidence="4 5" key="1">
    <citation type="journal article" date="2016" name="Nat. Commun.">
        <title>Thousands of microbial genomes shed light on interconnected biogeochemical processes in an aquifer system.</title>
        <authorList>
            <person name="Anantharaman K."/>
            <person name="Brown C.T."/>
            <person name="Hug L.A."/>
            <person name="Sharon I."/>
            <person name="Castelle C.J."/>
            <person name="Probst A.J."/>
            <person name="Thomas B.C."/>
            <person name="Singh A."/>
            <person name="Wilkins M.J."/>
            <person name="Karaoz U."/>
            <person name="Brodie E.L."/>
            <person name="Williams K.H."/>
            <person name="Hubbard S.S."/>
            <person name="Banfield J.F."/>
        </authorList>
    </citation>
    <scope>NUCLEOTIDE SEQUENCE [LARGE SCALE GENOMIC DNA]</scope>
</reference>
<evidence type="ECO:0000259" key="3">
    <source>
        <dbReference type="PROSITE" id="PS51462"/>
    </source>
</evidence>
<comment type="similarity">
    <text evidence="2">Belongs to the Nudix hydrolase family.</text>
</comment>
<dbReference type="SUPFAM" id="SSF55811">
    <property type="entry name" value="Nudix"/>
    <property type="match status" value="1"/>
</dbReference>
<dbReference type="InterPro" id="IPR015797">
    <property type="entry name" value="NUDIX_hydrolase-like_dom_sf"/>
</dbReference>
<name>A0A1F6AWJ4_9BACT</name>
<comment type="caution">
    <text evidence="4">The sequence shown here is derived from an EMBL/GenBank/DDBJ whole genome shotgun (WGS) entry which is preliminary data.</text>
</comment>
<keyword evidence="1 2" id="KW-0378">Hydrolase</keyword>
<dbReference type="InterPro" id="IPR000086">
    <property type="entry name" value="NUDIX_hydrolase_dom"/>
</dbReference>
<sequence>MKSRVVVVAIIEKDGEILLGRKLPGIGPYPDTWVLPGGGVRLDEESLEEAMRREIQEETGISGGTLEKIAFDEDIEPDKHGEMTRFIFLVYRLLCCRDEVAPGDDIHRLQWTDKKALGNIPLARPSVKLFKELGWL</sequence>
<accession>A0A1F6AWJ4</accession>
<dbReference type="InterPro" id="IPR020084">
    <property type="entry name" value="NUDIX_hydrolase_CS"/>
</dbReference>